<dbReference type="SMART" id="SM00317">
    <property type="entry name" value="SET"/>
    <property type="match status" value="1"/>
</dbReference>
<reference evidence="3" key="1">
    <citation type="submission" date="2023-08" db="EMBL/GenBank/DDBJ databases">
        <title>Black Yeasts Isolated from many extreme environments.</title>
        <authorList>
            <person name="Coleine C."/>
            <person name="Stajich J.E."/>
            <person name="Selbmann L."/>
        </authorList>
    </citation>
    <scope>NUCLEOTIDE SEQUENCE</scope>
    <source>
        <strain evidence="3">CCFEE 5810</strain>
    </source>
</reference>
<evidence type="ECO:0000313" key="3">
    <source>
        <dbReference type="EMBL" id="KAK5696610.1"/>
    </source>
</evidence>
<dbReference type="PANTHER" id="PTHR47332">
    <property type="entry name" value="SET DOMAIN-CONTAINING PROTEIN 5"/>
    <property type="match status" value="1"/>
</dbReference>
<evidence type="ECO:0000256" key="1">
    <source>
        <dbReference type="SAM" id="MobiDB-lite"/>
    </source>
</evidence>
<proteinExistence type="predicted"/>
<protein>
    <recommendedName>
        <fullName evidence="2">SET domain-containing protein</fullName>
    </recommendedName>
</protein>
<feature type="compositionally biased region" description="Basic residues" evidence="1">
    <location>
        <begin position="469"/>
        <end position="481"/>
    </location>
</feature>
<dbReference type="PANTHER" id="PTHR47332:SF4">
    <property type="entry name" value="SET DOMAIN-CONTAINING PROTEIN 5"/>
    <property type="match status" value="1"/>
</dbReference>
<feature type="domain" description="SET" evidence="2">
    <location>
        <begin position="64"/>
        <end position="237"/>
    </location>
</feature>
<evidence type="ECO:0000313" key="4">
    <source>
        <dbReference type="Proteomes" id="UP001310594"/>
    </source>
</evidence>
<feature type="compositionally biased region" description="Basic and acidic residues" evidence="1">
    <location>
        <begin position="459"/>
        <end position="468"/>
    </location>
</feature>
<dbReference type="Gene3D" id="1.10.220.160">
    <property type="match status" value="1"/>
</dbReference>
<evidence type="ECO:0000259" key="2">
    <source>
        <dbReference type="PROSITE" id="PS50280"/>
    </source>
</evidence>
<feature type="region of interest" description="Disordered" evidence="1">
    <location>
        <begin position="459"/>
        <end position="481"/>
    </location>
</feature>
<comment type="caution">
    <text evidence="3">The sequence shown here is derived from an EMBL/GenBank/DDBJ whole genome shotgun (WGS) entry which is preliminary data.</text>
</comment>
<dbReference type="Gene3D" id="2.170.270.10">
    <property type="entry name" value="SET domain"/>
    <property type="match status" value="1"/>
</dbReference>
<accession>A0AAN7VQH5</accession>
<dbReference type="AlphaFoldDB" id="A0AAN7VQH5"/>
<dbReference type="PROSITE" id="PS50280">
    <property type="entry name" value="SET"/>
    <property type="match status" value="1"/>
</dbReference>
<name>A0AAN7VQH5_9PEZI</name>
<gene>
    <name evidence="3" type="ORF">LTR97_007913</name>
</gene>
<dbReference type="InterPro" id="IPR053185">
    <property type="entry name" value="SET_domain_protein"/>
</dbReference>
<dbReference type="CDD" id="cd20071">
    <property type="entry name" value="SET_SMYD"/>
    <property type="match status" value="1"/>
</dbReference>
<feature type="region of interest" description="Disordered" evidence="1">
    <location>
        <begin position="403"/>
        <end position="423"/>
    </location>
</feature>
<dbReference type="InterPro" id="IPR046341">
    <property type="entry name" value="SET_dom_sf"/>
</dbReference>
<organism evidence="3 4">
    <name type="scientific">Elasticomyces elasticus</name>
    <dbReference type="NCBI Taxonomy" id="574655"/>
    <lineage>
        <taxon>Eukaryota</taxon>
        <taxon>Fungi</taxon>
        <taxon>Dikarya</taxon>
        <taxon>Ascomycota</taxon>
        <taxon>Pezizomycotina</taxon>
        <taxon>Dothideomycetes</taxon>
        <taxon>Dothideomycetidae</taxon>
        <taxon>Mycosphaerellales</taxon>
        <taxon>Teratosphaeriaceae</taxon>
        <taxon>Elasticomyces</taxon>
    </lineage>
</organism>
<sequence length="542" mass="61100">MPEFTFRSAQQFSATTMDHRKMKRLSMDMDGIRIDSVHSSEASDTTSDHDNDNDNDNDSLSTSNLFELRLTSTKGFGLVATKDIPRGTCVTSELPLFALPPTVSHNGPERALAILRALQRLTASQLDAYTALHYNARSVNSPMREAIRTHLLSKQYTESTLETAVKDNIIKVAIFNTNCVSMGENSSLGSGIFLNFSRANHSCTPNVENCFNTVTGCETLYAIREIEENAEITVSYIDQLYLPIEERQHALRRWEFKCDCAACEGPEAEESAHRRRKIEGLTEVFARLEKKPRPASSSPLRVRMPKSVSEKSEFAEDLVTLLKEEGLVGMPLAYALRWASKYGLEAGKCLAALEFARQAVEVEQTCAGNVMKLPDSAEAWLNKLESMAASDDKRFKAERERARKEQEKERIKNEKEEAKREKDEAKLLEKEAWQKKKAEEVSQMALWVAEAARLKREREISESEAKVDAKKKKEAAKTALKKARRVVRTGAEKTEIADLDIERLLAALGAEETVALAEKLSELQGESEVWKILHEEMEKKRY</sequence>
<dbReference type="SUPFAM" id="SSF82199">
    <property type="entry name" value="SET domain"/>
    <property type="match status" value="1"/>
</dbReference>
<dbReference type="Pfam" id="PF00856">
    <property type="entry name" value="SET"/>
    <property type="match status" value="1"/>
</dbReference>
<dbReference type="InterPro" id="IPR001214">
    <property type="entry name" value="SET_dom"/>
</dbReference>
<dbReference type="EMBL" id="JAVRQU010000012">
    <property type="protein sequence ID" value="KAK5696610.1"/>
    <property type="molecule type" value="Genomic_DNA"/>
</dbReference>
<feature type="region of interest" description="Disordered" evidence="1">
    <location>
        <begin position="38"/>
        <end position="60"/>
    </location>
</feature>
<dbReference type="Proteomes" id="UP001310594">
    <property type="component" value="Unassembled WGS sequence"/>
</dbReference>